<dbReference type="RefSeq" id="XP_025368571.1">
    <property type="nucleotide sequence ID" value="XM_025510668.1"/>
</dbReference>
<proteinExistence type="predicted"/>
<keyword evidence="3" id="KW-1185">Reference proteome</keyword>
<dbReference type="Proteomes" id="UP000245783">
    <property type="component" value="Unassembled WGS sequence"/>
</dbReference>
<evidence type="ECO:0000313" key="3">
    <source>
        <dbReference type="Proteomes" id="UP000245783"/>
    </source>
</evidence>
<accession>A0A316VYS6</accession>
<evidence type="ECO:0000256" key="1">
    <source>
        <dbReference type="SAM" id="MobiDB-lite"/>
    </source>
</evidence>
<protein>
    <submittedName>
        <fullName evidence="2">Uncharacterized protein</fullName>
    </submittedName>
</protein>
<sequence>MSIDRISRTLLRPVLYIFPNEWVQQAGRQAGRQPGRQAASSKAATTPSYIVANPEHRSGTRMCWRRMLIAPHWALIFIGRVVDLCNQHRNMHAYMRLILVTFRLLFAFAGPTTRSATRFSQVTCLSSPAFRTSSTRDRGMEISLFLFPCIGAGSTCRHEGSARSLPRKTRSTRSQKATAIRSTSQPSPRLKTSDRNRSSIVSVLGTILESCAKLSFSSTFLEGSASSQPTGSACKHAACRTGPGSATTAICHAEA</sequence>
<name>A0A316VYS6_9BASI</name>
<feature type="region of interest" description="Disordered" evidence="1">
    <location>
        <begin position="160"/>
        <end position="195"/>
    </location>
</feature>
<dbReference type="EMBL" id="KZ819393">
    <property type="protein sequence ID" value="PWN41411.1"/>
    <property type="molecule type" value="Genomic_DNA"/>
</dbReference>
<gene>
    <name evidence="2" type="ORF">IE81DRAFT_175873</name>
</gene>
<evidence type="ECO:0000313" key="2">
    <source>
        <dbReference type="EMBL" id="PWN41411.1"/>
    </source>
</evidence>
<dbReference type="AlphaFoldDB" id="A0A316VYS6"/>
<dbReference type="GeneID" id="37032538"/>
<dbReference type="InParanoid" id="A0A316VYS6"/>
<feature type="compositionally biased region" description="Polar residues" evidence="1">
    <location>
        <begin position="174"/>
        <end position="187"/>
    </location>
</feature>
<reference evidence="2 3" key="1">
    <citation type="journal article" date="2018" name="Mol. Biol. Evol.">
        <title>Broad Genomic Sampling Reveals a Smut Pathogenic Ancestry of the Fungal Clade Ustilaginomycotina.</title>
        <authorList>
            <person name="Kijpornyongpan T."/>
            <person name="Mondo S.J."/>
            <person name="Barry K."/>
            <person name="Sandor L."/>
            <person name="Lee J."/>
            <person name="Lipzen A."/>
            <person name="Pangilinan J."/>
            <person name="LaButti K."/>
            <person name="Hainaut M."/>
            <person name="Henrissat B."/>
            <person name="Grigoriev I.V."/>
            <person name="Spatafora J.W."/>
            <person name="Aime M.C."/>
        </authorList>
    </citation>
    <scope>NUCLEOTIDE SEQUENCE [LARGE SCALE GENOMIC DNA]</scope>
    <source>
        <strain evidence="2 3">MCA 4658</strain>
    </source>
</reference>
<organism evidence="2 3">
    <name type="scientific">Ceraceosorus guamensis</name>
    <dbReference type="NCBI Taxonomy" id="1522189"/>
    <lineage>
        <taxon>Eukaryota</taxon>
        <taxon>Fungi</taxon>
        <taxon>Dikarya</taxon>
        <taxon>Basidiomycota</taxon>
        <taxon>Ustilaginomycotina</taxon>
        <taxon>Exobasidiomycetes</taxon>
        <taxon>Ceraceosorales</taxon>
        <taxon>Ceraceosoraceae</taxon>
        <taxon>Ceraceosorus</taxon>
    </lineage>
</organism>